<name>G5SFD1_SALET</name>
<dbReference type="EMBL" id="AFCX01001370">
    <property type="protein sequence ID" value="EHD00800.1"/>
    <property type="molecule type" value="Genomic_DNA"/>
</dbReference>
<evidence type="ECO:0000313" key="1">
    <source>
        <dbReference type="EMBL" id="EHD00800.1"/>
    </source>
</evidence>
<proteinExistence type="predicted"/>
<evidence type="ECO:0008006" key="3">
    <source>
        <dbReference type="Google" id="ProtNLM"/>
    </source>
</evidence>
<dbReference type="PATRIC" id="fig|913086.3.peg.3211"/>
<organism evidence="1 2">
    <name type="scientific">Salmonella enterica subsp. enterica serovar Wandsworth str. A4-580</name>
    <dbReference type="NCBI Taxonomy" id="913086"/>
    <lineage>
        <taxon>Bacteria</taxon>
        <taxon>Pseudomonadati</taxon>
        <taxon>Pseudomonadota</taxon>
        <taxon>Gammaproteobacteria</taxon>
        <taxon>Enterobacterales</taxon>
        <taxon>Enterobacteriaceae</taxon>
        <taxon>Salmonella</taxon>
    </lineage>
</organism>
<reference evidence="1 2" key="1">
    <citation type="journal article" date="2011" name="BMC Genomics">
        <title>Genome sequencing reveals diversification of virulence factor content and possible host adaptation in distinct subpopulations of Salmonella enterica.</title>
        <authorList>
            <person name="den Bakker H.C."/>
            <person name="Moreno Switt A.I."/>
            <person name="Govoni G."/>
            <person name="Cummings C.A."/>
            <person name="Ranieri M.L."/>
            <person name="Degoricija L."/>
            <person name="Hoelzer K."/>
            <person name="Rodriguez-Rivera L.D."/>
            <person name="Brown S."/>
            <person name="Bolchacova E."/>
            <person name="Furtado M.R."/>
            <person name="Wiedmann M."/>
        </authorList>
    </citation>
    <scope>NUCLEOTIDE SEQUENCE [LARGE SCALE GENOMIC DNA]</scope>
    <source>
        <strain evidence="1 2">A4-580</strain>
    </source>
</reference>
<comment type="caution">
    <text evidence="1">The sequence shown here is derived from an EMBL/GenBank/DDBJ whole genome shotgun (WGS) entry which is preliminary data.</text>
</comment>
<sequence>MANMFALILVIATLVTGILWCVDKFVFAPKRRVDKFVFAPKRQNVGRARLPRKRRREMRWITLRSIKWRLSRAGWRPGRRFSRFWRSF</sequence>
<dbReference type="Proteomes" id="UP000003536">
    <property type="component" value="Unassembled WGS sequence"/>
</dbReference>
<protein>
    <recommendedName>
        <fullName evidence="3">Signal peptidase I</fullName>
    </recommendedName>
</protein>
<evidence type="ECO:0000313" key="2">
    <source>
        <dbReference type="Proteomes" id="UP000003536"/>
    </source>
</evidence>
<accession>G5SFD1</accession>
<gene>
    <name evidence="1" type="ORF">LTSEWAN_4183</name>
</gene>
<dbReference type="AlphaFoldDB" id="G5SFD1"/>